<proteinExistence type="predicted"/>
<keyword evidence="3" id="KW-1185">Reference proteome</keyword>
<keyword evidence="1" id="KW-0732">Signal</keyword>
<dbReference type="OMA" id="TGCESCE"/>
<dbReference type="VEuPathDB" id="TriTrypDB:BSAL_42555"/>
<organism evidence="2 3">
    <name type="scientific">Bodo saltans</name>
    <name type="common">Flagellated protozoan</name>
    <dbReference type="NCBI Taxonomy" id="75058"/>
    <lineage>
        <taxon>Eukaryota</taxon>
        <taxon>Discoba</taxon>
        <taxon>Euglenozoa</taxon>
        <taxon>Kinetoplastea</taxon>
        <taxon>Metakinetoplastina</taxon>
        <taxon>Eubodonida</taxon>
        <taxon>Bodonidae</taxon>
        <taxon>Bodo</taxon>
    </lineage>
</organism>
<gene>
    <name evidence="2" type="ORF">BSAL_42555</name>
</gene>
<sequence length="92" mass="9773">MKARTLVFVALCLLALIGYCAITAEAKPNCEGCLKAGYPYLCRATINSGVCFQNAGDVTCDGDGCLCCRKTATTGCESCEDNDEIDDDDEDI</sequence>
<evidence type="ECO:0000313" key="2">
    <source>
        <dbReference type="EMBL" id="CUG93373.1"/>
    </source>
</evidence>
<reference evidence="3" key="1">
    <citation type="submission" date="2015-09" db="EMBL/GenBank/DDBJ databases">
        <authorList>
            <consortium name="Pathogen Informatics"/>
        </authorList>
    </citation>
    <scope>NUCLEOTIDE SEQUENCE [LARGE SCALE GENOMIC DNA]</scope>
    <source>
        <strain evidence="3">Lake Konstanz</strain>
    </source>
</reference>
<feature type="chain" id="PRO_5006622808" evidence="1">
    <location>
        <begin position="27"/>
        <end position="92"/>
    </location>
</feature>
<dbReference type="AlphaFoldDB" id="A0A0S4JXQ7"/>
<protein>
    <submittedName>
        <fullName evidence="2">Membrane-associated protein, putative</fullName>
    </submittedName>
</protein>
<evidence type="ECO:0000313" key="3">
    <source>
        <dbReference type="Proteomes" id="UP000051952"/>
    </source>
</evidence>
<name>A0A0S4JXQ7_BODSA</name>
<dbReference type="Proteomes" id="UP000051952">
    <property type="component" value="Unassembled WGS sequence"/>
</dbReference>
<evidence type="ECO:0000256" key="1">
    <source>
        <dbReference type="SAM" id="SignalP"/>
    </source>
</evidence>
<dbReference type="EMBL" id="CYKH01002150">
    <property type="protein sequence ID" value="CUG93373.1"/>
    <property type="molecule type" value="Genomic_DNA"/>
</dbReference>
<accession>A0A0S4JXQ7</accession>
<dbReference type="OrthoDB" id="257199at2759"/>
<feature type="signal peptide" evidence="1">
    <location>
        <begin position="1"/>
        <end position="26"/>
    </location>
</feature>